<sequence>MLNDTYGQQCPVKLCPDRRDKPSTRLQFAENVDIQTEEFCEDMAAKKIEYVIMIVINDRYRHRHIHET</sequence>
<dbReference type="Proteomes" id="UP000221734">
    <property type="component" value="Chromosome Kuenenia_stuttgartiensis_MBR1"/>
</dbReference>
<protein>
    <submittedName>
        <fullName evidence="2">Uncharacterized protein</fullName>
    </submittedName>
</protein>
<evidence type="ECO:0000313" key="3">
    <source>
        <dbReference type="Proteomes" id="UP000221734"/>
    </source>
</evidence>
<dbReference type="EMBL" id="CP049055">
    <property type="protein sequence ID" value="QII14155.1"/>
    <property type="molecule type" value="Genomic_DNA"/>
</dbReference>
<reference evidence="3" key="1">
    <citation type="submission" date="2017-10" db="EMBL/GenBank/DDBJ databases">
        <authorList>
            <person name="Frank J."/>
        </authorList>
    </citation>
    <scope>NUCLEOTIDE SEQUENCE [LARGE SCALE GENOMIC DNA]</scope>
</reference>
<proteinExistence type="predicted"/>
<dbReference type="KEGG" id="kst:KSMBR1_2288"/>
<name>A0A2C9CGU6_KUEST</name>
<keyword evidence="3" id="KW-1185">Reference proteome</keyword>
<evidence type="ECO:0000313" key="4">
    <source>
        <dbReference type="Proteomes" id="UP000501926"/>
    </source>
</evidence>
<accession>A0A2C9CGU6</accession>
<reference evidence="2" key="2">
    <citation type="submission" date="2017-10" db="EMBL/GenBank/DDBJ databases">
        <authorList>
            <person name="Banno H."/>
            <person name="Chua N.-H."/>
        </authorList>
    </citation>
    <scope>NUCLEOTIDE SEQUENCE [LARGE SCALE GENOMIC DNA]</scope>
    <source>
        <strain evidence="2">Kuenenia_mbr1_ru-nijmegen</strain>
    </source>
</reference>
<dbReference type="Proteomes" id="UP000501926">
    <property type="component" value="Chromosome"/>
</dbReference>
<organism evidence="2 3">
    <name type="scientific">Kuenenia stuttgartiensis</name>
    <dbReference type="NCBI Taxonomy" id="174633"/>
    <lineage>
        <taxon>Bacteria</taxon>
        <taxon>Pseudomonadati</taxon>
        <taxon>Planctomycetota</taxon>
        <taxon>Candidatus Brocadiia</taxon>
        <taxon>Candidatus Brocadiales</taxon>
        <taxon>Candidatus Brocadiaceae</taxon>
        <taxon>Candidatus Kuenenia</taxon>
    </lineage>
</organism>
<gene>
    <name evidence="1" type="ORF">KsCSTR_47780</name>
    <name evidence="2" type="ORF">KSMBR1_2288</name>
</gene>
<reference evidence="1 4" key="3">
    <citation type="submission" date="2020-02" db="EMBL/GenBank/DDBJ databases">
        <title>Newly sequenced genome of strain CSTR1 showed variability in Candidatus Kuenenia stuttgartiensis genomes.</title>
        <authorList>
            <person name="Ding C."/>
            <person name="Adrian L."/>
        </authorList>
    </citation>
    <scope>NUCLEOTIDE SEQUENCE [LARGE SCALE GENOMIC DNA]</scope>
    <source>
        <strain evidence="1 4">CSTR1</strain>
    </source>
</reference>
<evidence type="ECO:0000313" key="2">
    <source>
        <dbReference type="EMBL" id="SOH04783.1"/>
    </source>
</evidence>
<dbReference type="AlphaFoldDB" id="A0A2C9CGU6"/>
<evidence type="ECO:0000313" key="1">
    <source>
        <dbReference type="EMBL" id="QII14155.1"/>
    </source>
</evidence>
<dbReference type="EMBL" id="LT934425">
    <property type="protein sequence ID" value="SOH04783.1"/>
    <property type="molecule type" value="Genomic_DNA"/>
</dbReference>